<dbReference type="EMBL" id="CAKXAJ010026564">
    <property type="protein sequence ID" value="CAH2270107.1"/>
    <property type="molecule type" value="Genomic_DNA"/>
</dbReference>
<reference evidence="1" key="1">
    <citation type="submission" date="2022-03" db="EMBL/GenBank/DDBJ databases">
        <authorList>
            <person name="Lindestad O."/>
        </authorList>
    </citation>
    <scope>NUCLEOTIDE SEQUENCE</scope>
</reference>
<evidence type="ECO:0000313" key="1">
    <source>
        <dbReference type="EMBL" id="CAH2270107.1"/>
    </source>
</evidence>
<accession>A0A8S4SQ39</accession>
<organism evidence="1 2">
    <name type="scientific">Pararge aegeria aegeria</name>
    <dbReference type="NCBI Taxonomy" id="348720"/>
    <lineage>
        <taxon>Eukaryota</taxon>
        <taxon>Metazoa</taxon>
        <taxon>Ecdysozoa</taxon>
        <taxon>Arthropoda</taxon>
        <taxon>Hexapoda</taxon>
        <taxon>Insecta</taxon>
        <taxon>Pterygota</taxon>
        <taxon>Neoptera</taxon>
        <taxon>Endopterygota</taxon>
        <taxon>Lepidoptera</taxon>
        <taxon>Glossata</taxon>
        <taxon>Ditrysia</taxon>
        <taxon>Papilionoidea</taxon>
        <taxon>Nymphalidae</taxon>
        <taxon>Satyrinae</taxon>
        <taxon>Satyrini</taxon>
        <taxon>Parargina</taxon>
        <taxon>Pararge</taxon>
    </lineage>
</organism>
<dbReference type="Proteomes" id="UP000838756">
    <property type="component" value="Unassembled WGS sequence"/>
</dbReference>
<gene>
    <name evidence="1" type="primary">jg21847</name>
    <name evidence="1" type="ORF">PAEG_LOCUS28016</name>
</gene>
<dbReference type="OrthoDB" id="7450228at2759"/>
<sequence>MSGVVFGIEQSIDLYLIVYATEMKSANAFRLEIESCAFSCTNSIKVSSDLPSACDGDVFCFMTNFSNPNRLVFTTEEYSENFDALYLIIKLANTFSWSAENGEPVKSVIFNNKKADKKSTDKNWNPIFMTDGLVALDILNSMAKDLPSHIFYCPTPITAIARGILGDYLQVRCSLINELLVWAANDEVFHVEVEKPLVAYDVSGDKSRCQSDLVGKDILQSRNFDTTQLSASWMKKEFIEKVCPL</sequence>
<keyword evidence="2" id="KW-1185">Reference proteome</keyword>
<evidence type="ECO:0000313" key="2">
    <source>
        <dbReference type="Proteomes" id="UP000838756"/>
    </source>
</evidence>
<dbReference type="AlphaFoldDB" id="A0A8S4SQ39"/>
<name>A0A8S4SQ39_9NEOP</name>
<comment type="caution">
    <text evidence="1">The sequence shown here is derived from an EMBL/GenBank/DDBJ whole genome shotgun (WGS) entry which is preliminary data.</text>
</comment>
<protein>
    <submittedName>
        <fullName evidence="1">Jg21847 protein</fullName>
    </submittedName>
</protein>
<proteinExistence type="predicted"/>